<evidence type="ECO:0000313" key="2">
    <source>
        <dbReference type="EMBL" id="RHZ73878.1"/>
    </source>
</evidence>
<name>A0A397IHZ9_9GLOM</name>
<organism evidence="2 3">
    <name type="scientific">Diversispora epigaea</name>
    <dbReference type="NCBI Taxonomy" id="1348612"/>
    <lineage>
        <taxon>Eukaryota</taxon>
        <taxon>Fungi</taxon>
        <taxon>Fungi incertae sedis</taxon>
        <taxon>Mucoromycota</taxon>
        <taxon>Glomeromycotina</taxon>
        <taxon>Glomeromycetes</taxon>
        <taxon>Diversisporales</taxon>
        <taxon>Diversisporaceae</taxon>
        <taxon>Diversispora</taxon>
    </lineage>
</organism>
<feature type="signal peptide" evidence="1">
    <location>
        <begin position="1"/>
        <end position="24"/>
    </location>
</feature>
<sequence length="179" mass="19083">MAKLSTFVFVTFTLFLLSFNNVSAGPLAYALCQTACNAGWCTCYAALGLTAGATTGGVALPAAAITCNIAQGVYKSSIVPNAPQENLITIYISTPIDLHERSDVLVVMESQVTKNKVSPAKDNEIKSLKTSITSGYASKMTCIKLTIVELEALEEGMKMCGTSWAVIHETLCYIDPTQL</sequence>
<dbReference type="STRING" id="1348612.A0A397IHZ9"/>
<proteinExistence type="predicted"/>
<dbReference type="EMBL" id="PQFF01000211">
    <property type="protein sequence ID" value="RHZ73878.1"/>
    <property type="molecule type" value="Genomic_DNA"/>
</dbReference>
<gene>
    <name evidence="2" type="ORF">Glove_228g42</name>
</gene>
<keyword evidence="1" id="KW-0732">Signal</keyword>
<accession>A0A397IHZ9</accession>
<evidence type="ECO:0000256" key="1">
    <source>
        <dbReference type="SAM" id="SignalP"/>
    </source>
</evidence>
<dbReference type="Proteomes" id="UP000266861">
    <property type="component" value="Unassembled WGS sequence"/>
</dbReference>
<dbReference type="AlphaFoldDB" id="A0A397IHZ9"/>
<keyword evidence="3" id="KW-1185">Reference proteome</keyword>
<dbReference type="PANTHER" id="PTHR37475">
    <property type="entry name" value="ZYGOTE-SPECIFIC CLASS V COPY B GENE PROTEIN"/>
    <property type="match status" value="1"/>
</dbReference>
<comment type="caution">
    <text evidence="2">The sequence shown here is derived from an EMBL/GenBank/DDBJ whole genome shotgun (WGS) entry which is preliminary data.</text>
</comment>
<feature type="chain" id="PRO_5017193916" evidence="1">
    <location>
        <begin position="25"/>
        <end position="179"/>
    </location>
</feature>
<dbReference type="OrthoDB" id="10063670at2759"/>
<reference evidence="2 3" key="1">
    <citation type="submission" date="2018-08" db="EMBL/GenBank/DDBJ databases">
        <title>Genome and evolution of the arbuscular mycorrhizal fungus Diversispora epigaea (formerly Glomus versiforme) and its bacterial endosymbionts.</title>
        <authorList>
            <person name="Sun X."/>
            <person name="Fei Z."/>
            <person name="Harrison M."/>
        </authorList>
    </citation>
    <scope>NUCLEOTIDE SEQUENCE [LARGE SCALE GENOMIC DNA]</scope>
    <source>
        <strain evidence="2 3">IT104</strain>
    </source>
</reference>
<evidence type="ECO:0000313" key="3">
    <source>
        <dbReference type="Proteomes" id="UP000266861"/>
    </source>
</evidence>
<protein>
    <submittedName>
        <fullName evidence="2">Uncharacterized protein</fullName>
    </submittedName>
</protein>
<dbReference type="PANTHER" id="PTHR37475:SF1">
    <property type="entry name" value="ZYGOTE-SPECIFIC PROTEIN"/>
    <property type="match status" value="1"/>
</dbReference>